<dbReference type="PANTHER" id="PTHR14523:SF1">
    <property type="entry name" value="HOMOLOGOUS RECOMBINATION OB-FOLD PROTEIN"/>
    <property type="match status" value="1"/>
</dbReference>
<sequence length="673" mass="72800">MLDENLSCLLDESDDDCARKNEVKRRKQELRQKSSGMTNESGGEFFPTSILNFNIRNIGNLNNFFKNTSGEFGIVTHYKAAIQGTASRTSTSLPPSGEANQNGNALNRKNEHLRKSSNSKTSVGGKNGTIAAANAAKVVDKDACSERNGRCGSHSLNYFPPLEIEKQEVAKRKKLEASSQGTASIVHPHAGQAKHDGNGGNGSNGSKVTEGNPGAVENTIERNAAHLRENAGVREGEAAKPLAPATSVSGKKRPPETSLYTELFKAGEARKGDAAGAGEANVAVTKSGAKPNEEGILKKRNVRAEGTERASASLHGEKKVTWSNGRSSNRVVRFVTNEDGKELPPRMSSKDATKGTQISSKAKWCSSSSRNASAAPAMGTNSAASISVLSGAPKLNPIRYTSEPSDKCLEADPLAQKNKIEKRKELIFCFSFIKYHSWVKALKILNLPLDPFHLSINAHRYVTEGGEEQPGQDDKTSDKSETQMACAPSPDSHEADAAVSGPSSATLSNRLCNRLCNRASETASETVGETASETVGETVGETAGGTPSFLYTHNIHNILRNKRFANYRIEKMMVIVKSIRCRSHGYFIVAMDPSGQMPASIHKEVEKEYKKHINIGSTLILKDVTVFETIDNFPYLIITLRSLVRVIRAEETSYAAKEEILKGLRGGKRRPAD</sequence>
<dbReference type="InterPro" id="IPR028045">
    <property type="entry name" value="HROB"/>
</dbReference>
<feature type="compositionally biased region" description="Basic and acidic residues" evidence="1">
    <location>
        <begin position="472"/>
        <end position="481"/>
    </location>
</feature>
<feature type="region of interest" description="Disordered" evidence="1">
    <location>
        <begin position="231"/>
        <end position="256"/>
    </location>
</feature>
<feature type="domain" description="Homologous recombination OB-fold protein OB-fold" evidence="2">
    <location>
        <begin position="567"/>
        <end position="649"/>
    </location>
</feature>
<reference evidence="3 4" key="1">
    <citation type="submission" date="2011-09" db="EMBL/GenBank/DDBJ databases">
        <title>The Genome Sequence of Plasmodium vivax North Korean.</title>
        <authorList>
            <consortium name="The Broad Institute Genome Sequencing Platform"/>
            <consortium name="The Broad Institute Genome Sequencing Center for Infectious Disease"/>
            <person name="Neafsey D."/>
            <person name="Carlton J."/>
            <person name="Barnwell J."/>
            <person name="Collins W."/>
            <person name="Escalante A."/>
            <person name="Mullikin J."/>
            <person name="Saul A."/>
            <person name="Guigo R."/>
            <person name="Camara F."/>
            <person name="Young S.K."/>
            <person name="Zeng Q."/>
            <person name="Gargeya S."/>
            <person name="Fitzgerald M."/>
            <person name="Haas B."/>
            <person name="Abouelleil A."/>
            <person name="Alvarado L."/>
            <person name="Arachchi H.M."/>
            <person name="Berlin A."/>
            <person name="Brown A."/>
            <person name="Chapman S.B."/>
            <person name="Chen Z."/>
            <person name="Dunbar C."/>
            <person name="Freedman E."/>
            <person name="Gearin G."/>
            <person name="Gellesch M."/>
            <person name="Goldberg J."/>
            <person name="Griggs A."/>
            <person name="Gujja S."/>
            <person name="Heiman D."/>
            <person name="Howarth C."/>
            <person name="Larson L."/>
            <person name="Lui A."/>
            <person name="MacDonald P.J.P."/>
            <person name="Montmayeur A."/>
            <person name="Murphy C."/>
            <person name="Neiman D."/>
            <person name="Pearson M."/>
            <person name="Priest M."/>
            <person name="Roberts A."/>
            <person name="Saif S."/>
            <person name="Shea T."/>
            <person name="Shenoy N."/>
            <person name="Sisk P."/>
            <person name="Stolte C."/>
            <person name="Sykes S."/>
            <person name="Wortman J."/>
            <person name="Nusbaum C."/>
            <person name="Birren B."/>
        </authorList>
    </citation>
    <scope>NUCLEOTIDE SEQUENCE [LARGE SCALE GENOMIC DNA]</scope>
    <source>
        <strain evidence="3 4">North Korean</strain>
    </source>
</reference>
<feature type="compositionally biased region" description="Polar residues" evidence="1">
    <location>
        <begin position="321"/>
        <end position="330"/>
    </location>
</feature>
<dbReference type="EMBL" id="KQ235450">
    <property type="protein sequence ID" value="KMZ98667.1"/>
    <property type="molecule type" value="Genomic_DNA"/>
</dbReference>
<dbReference type="Proteomes" id="UP000053239">
    <property type="component" value="Unassembled WGS sequence"/>
</dbReference>
<dbReference type="AlphaFoldDB" id="A0A0J9TUZ9"/>
<proteinExistence type="predicted"/>
<feature type="compositionally biased region" description="Basic and acidic residues" evidence="1">
    <location>
        <begin position="294"/>
        <end position="308"/>
    </location>
</feature>
<accession>A0A0J9TUZ9</accession>
<feature type="region of interest" description="Disordered" evidence="1">
    <location>
        <begin position="294"/>
        <end position="365"/>
    </location>
</feature>
<dbReference type="InterPro" id="IPR058570">
    <property type="entry name" value="HROB_OB"/>
</dbReference>
<organism evidence="3 4">
    <name type="scientific">Plasmodium vivax North Korean</name>
    <dbReference type="NCBI Taxonomy" id="1035514"/>
    <lineage>
        <taxon>Eukaryota</taxon>
        <taxon>Sar</taxon>
        <taxon>Alveolata</taxon>
        <taxon>Apicomplexa</taxon>
        <taxon>Aconoidasida</taxon>
        <taxon>Haemosporida</taxon>
        <taxon>Plasmodiidae</taxon>
        <taxon>Plasmodium</taxon>
        <taxon>Plasmodium (Plasmodium)</taxon>
    </lineage>
</organism>
<gene>
    <name evidence="3" type="ORF">PVNG_03730</name>
</gene>
<feature type="compositionally biased region" description="Polar residues" evidence="1">
    <location>
        <begin position="86"/>
        <end position="107"/>
    </location>
</feature>
<protein>
    <recommendedName>
        <fullName evidence="2">Homologous recombination OB-fold protein OB-fold domain-containing protein</fullName>
    </recommendedName>
</protein>
<feature type="region of interest" description="Disordered" evidence="1">
    <location>
        <begin position="465"/>
        <end position="505"/>
    </location>
</feature>
<name>A0A0J9TUZ9_PLAVI</name>
<feature type="compositionally biased region" description="Basic and acidic residues" evidence="1">
    <location>
        <begin position="336"/>
        <end position="353"/>
    </location>
</feature>
<dbReference type="GO" id="GO:0000725">
    <property type="term" value="P:recombinational repair"/>
    <property type="evidence" value="ECO:0007669"/>
    <property type="project" value="InterPro"/>
</dbReference>
<feature type="region of interest" description="Disordered" evidence="1">
    <location>
        <begin position="22"/>
        <end position="42"/>
    </location>
</feature>
<evidence type="ECO:0000259" key="2">
    <source>
        <dbReference type="Pfam" id="PF15072"/>
    </source>
</evidence>
<feature type="region of interest" description="Disordered" evidence="1">
    <location>
        <begin position="170"/>
        <end position="214"/>
    </location>
</feature>
<dbReference type="OrthoDB" id="21443at2759"/>
<feature type="region of interest" description="Disordered" evidence="1">
    <location>
        <begin position="86"/>
        <end position="128"/>
    </location>
</feature>
<evidence type="ECO:0000313" key="4">
    <source>
        <dbReference type="Proteomes" id="UP000053239"/>
    </source>
</evidence>
<dbReference type="Pfam" id="PF15072">
    <property type="entry name" value="HROB"/>
    <property type="match status" value="1"/>
</dbReference>
<dbReference type="PANTHER" id="PTHR14523">
    <property type="entry name" value="UNCHARACTERIZED PROTEIN C17ORF53 HOMOLOG"/>
    <property type="match status" value="1"/>
</dbReference>
<evidence type="ECO:0000313" key="3">
    <source>
        <dbReference type="EMBL" id="KMZ98667.1"/>
    </source>
</evidence>
<evidence type="ECO:0000256" key="1">
    <source>
        <dbReference type="SAM" id="MobiDB-lite"/>
    </source>
</evidence>